<feature type="non-terminal residue" evidence="1">
    <location>
        <position position="81"/>
    </location>
</feature>
<dbReference type="EMBL" id="CAXLJM020000164">
    <property type="protein sequence ID" value="CAL8146394.1"/>
    <property type="molecule type" value="Genomic_DNA"/>
</dbReference>
<gene>
    <name evidence="1" type="ORF">ODALV1_LOCUS30802</name>
</gene>
<keyword evidence="2" id="KW-1185">Reference proteome</keyword>
<proteinExistence type="predicted"/>
<evidence type="ECO:0000313" key="1">
    <source>
        <dbReference type="EMBL" id="CAL8146394.1"/>
    </source>
</evidence>
<evidence type="ECO:0000313" key="2">
    <source>
        <dbReference type="Proteomes" id="UP001642540"/>
    </source>
</evidence>
<reference evidence="1 2" key="1">
    <citation type="submission" date="2024-08" db="EMBL/GenBank/DDBJ databases">
        <authorList>
            <person name="Cucini C."/>
            <person name="Frati F."/>
        </authorList>
    </citation>
    <scope>NUCLEOTIDE SEQUENCE [LARGE SCALE GENOMIC DNA]</scope>
</reference>
<accession>A0ABP1S8K5</accession>
<organism evidence="1 2">
    <name type="scientific">Orchesella dallaii</name>
    <dbReference type="NCBI Taxonomy" id="48710"/>
    <lineage>
        <taxon>Eukaryota</taxon>
        <taxon>Metazoa</taxon>
        <taxon>Ecdysozoa</taxon>
        <taxon>Arthropoda</taxon>
        <taxon>Hexapoda</taxon>
        <taxon>Collembola</taxon>
        <taxon>Entomobryomorpha</taxon>
        <taxon>Entomobryoidea</taxon>
        <taxon>Orchesellidae</taxon>
        <taxon>Orchesellinae</taxon>
        <taxon>Orchesella</taxon>
    </lineage>
</organism>
<dbReference type="Proteomes" id="UP001642540">
    <property type="component" value="Unassembled WGS sequence"/>
</dbReference>
<comment type="caution">
    <text evidence="1">The sequence shown here is derived from an EMBL/GenBank/DDBJ whole genome shotgun (WGS) entry which is preliminary data.</text>
</comment>
<sequence>MKLDTIGTSVSNPCNTGKAIANSAAHHVQHQDNNTNYGNGSTRTVENPKSATTAFCIRKEKKQRVDQPQWCFPTHHRTQRL</sequence>
<protein>
    <submittedName>
        <fullName evidence="1">Uncharacterized protein</fullName>
    </submittedName>
</protein>
<name>A0ABP1S8K5_9HEXA</name>